<dbReference type="EMBL" id="FNID01000055">
    <property type="protein sequence ID" value="SDO10342.1"/>
    <property type="molecule type" value="Genomic_DNA"/>
</dbReference>
<protein>
    <recommendedName>
        <fullName evidence="4">Germination protease</fullName>
        <ecNumber evidence="4">3.4.24.78</ecNumber>
    </recommendedName>
    <alternativeName>
        <fullName evidence="4">GPR endopeptidase</fullName>
    </alternativeName>
    <alternativeName>
        <fullName evidence="4">Germination proteinase</fullName>
    </alternativeName>
    <alternativeName>
        <fullName evidence="4">Spore protease</fullName>
    </alternativeName>
</protein>
<keyword evidence="2 4" id="KW-0378">Hydrolase</keyword>
<dbReference type="GO" id="GO:0006508">
    <property type="term" value="P:proteolysis"/>
    <property type="evidence" value="ECO:0007669"/>
    <property type="project" value="UniProtKB-UniRule"/>
</dbReference>
<dbReference type="Pfam" id="PF03418">
    <property type="entry name" value="Peptidase_A25"/>
    <property type="match status" value="1"/>
</dbReference>
<dbReference type="Proteomes" id="UP000199182">
    <property type="component" value="Unassembled WGS sequence"/>
</dbReference>
<proteinExistence type="inferred from homology"/>
<evidence type="ECO:0000256" key="2">
    <source>
        <dbReference type="ARBA" id="ARBA00022801"/>
    </source>
</evidence>
<dbReference type="InterPro" id="IPR005080">
    <property type="entry name" value="Peptidase_A25"/>
</dbReference>
<evidence type="ECO:0000313" key="6">
    <source>
        <dbReference type="Proteomes" id="UP000199182"/>
    </source>
</evidence>
<comment type="function">
    <text evidence="4">Initiates the rapid degradation of small, acid-soluble proteins during spore germination.</text>
</comment>
<reference evidence="5 6" key="1">
    <citation type="submission" date="2016-10" db="EMBL/GenBank/DDBJ databases">
        <authorList>
            <person name="de Groot N.N."/>
        </authorList>
    </citation>
    <scope>NUCLEOTIDE SEQUENCE [LARGE SCALE GENOMIC DNA]</scope>
    <source>
        <strain evidence="5 6">CGMCC 1.5012</strain>
    </source>
</reference>
<comment type="similarity">
    <text evidence="4">Belongs to the peptidase A25 family.</text>
</comment>
<dbReference type="GO" id="GO:0004222">
    <property type="term" value="F:metalloendopeptidase activity"/>
    <property type="evidence" value="ECO:0007669"/>
    <property type="project" value="UniProtKB-UniRule"/>
</dbReference>
<keyword evidence="3 4" id="KW-0865">Zymogen</keyword>
<comment type="subunit">
    <text evidence="4">Homotetramer.</text>
</comment>
<keyword evidence="6" id="KW-1185">Reference proteome</keyword>
<dbReference type="EC" id="3.4.24.78" evidence="4"/>
<evidence type="ECO:0000313" key="5">
    <source>
        <dbReference type="EMBL" id="SDO10342.1"/>
    </source>
</evidence>
<dbReference type="OrthoDB" id="9777293at2"/>
<feature type="propeptide" id="PRO_5011801961" evidence="4">
    <location>
        <begin position="1"/>
        <end position="9"/>
    </location>
</feature>
<dbReference type="RefSeq" id="WP_092643563.1">
    <property type="nucleotide sequence ID" value="NZ_FNID01000055.1"/>
</dbReference>
<comment type="PTM">
    <text evidence="4">Autoproteolytically processed. The inactive tetrameric zymogen termed p46 autoprocesses to a smaller form termed p41, which is active only during spore germination.</text>
</comment>
<dbReference type="STRING" id="258515.SAMN05192585_15514"/>
<organism evidence="5 6">
    <name type="scientific">Acetanaerobacterium elongatum</name>
    <dbReference type="NCBI Taxonomy" id="258515"/>
    <lineage>
        <taxon>Bacteria</taxon>
        <taxon>Bacillati</taxon>
        <taxon>Bacillota</taxon>
        <taxon>Clostridia</taxon>
        <taxon>Eubacteriales</taxon>
        <taxon>Oscillospiraceae</taxon>
        <taxon>Acetanaerobacterium</taxon>
    </lineage>
</organism>
<dbReference type="SUPFAM" id="SSF53163">
    <property type="entry name" value="HybD-like"/>
    <property type="match status" value="1"/>
</dbReference>
<dbReference type="GO" id="GO:0009847">
    <property type="term" value="P:spore germination"/>
    <property type="evidence" value="ECO:0007669"/>
    <property type="project" value="UniProtKB-UniRule"/>
</dbReference>
<sequence>MPNRLYRTDLAMESRELLGAQNIEGVQSSEESIENIQISRITVLNEAGAQKLGKPVGNYITIQAPPFTGSIDASYKEIEMIAGEIARMLPPNPQLVLVAGLGNRSITPDALGPDVAGQILATRHIKKEVAREVGLGDLTPVAAIAPGVLGQTGVETGEIIASVAREIKPSAVIVIDALASKSLDRLGCTIQITDVGIVPGSGVQNARKALNRETMGIPVIAIGIPTVVDAATIACDLLNDESDTTRQKVEPRGAAMMVTPREVDVMMDRAAKVLGLAINKALQPTMALEDIQMLVG</sequence>
<accession>A0A1H0GU77</accession>
<evidence type="ECO:0000256" key="1">
    <source>
        <dbReference type="ARBA" id="ARBA00022670"/>
    </source>
</evidence>
<comment type="catalytic activity">
    <reaction evidence="4">
        <text>Endopeptidase action with P4 Glu or Asp, P1 preferably Glu &gt; Asp, P1' hydrophobic and P2' Ala.</text>
        <dbReference type="EC" id="3.4.24.78"/>
    </reaction>
</comment>
<dbReference type="NCBIfam" id="TIGR01441">
    <property type="entry name" value="GPR"/>
    <property type="match status" value="1"/>
</dbReference>
<dbReference type="HAMAP" id="MF_00626">
    <property type="entry name" value="Germination_prot"/>
    <property type="match status" value="1"/>
</dbReference>
<gene>
    <name evidence="4" type="primary">gpr</name>
    <name evidence="5" type="ORF">SAMN05192585_15514</name>
</gene>
<dbReference type="AlphaFoldDB" id="A0A1H0GU77"/>
<evidence type="ECO:0000256" key="3">
    <source>
        <dbReference type="ARBA" id="ARBA00023145"/>
    </source>
</evidence>
<dbReference type="InterPro" id="IPR023430">
    <property type="entry name" value="Pept_HybD-like_dom_sf"/>
</dbReference>
<name>A0A1H0GU77_9FIRM</name>
<dbReference type="PIRSF" id="PIRSF019549">
    <property type="entry name" value="Peptidase_A25"/>
    <property type="match status" value="1"/>
</dbReference>
<dbReference type="Gene3D" id="3.40.50.1450">
    <property type="entry name" value="HybD-like"/>
    <property type="match status" value="1"/>
</dbReference>
<feature type="chain" id="PRO_5023377818" description="Germination protease" evidence="4">
    <location>
        <begin position="10"/>
        <end position="296"/>
    </location>
</feature>
<evidence type="ECO:0000256" key="4">
    <source>
        <dbReference type="HAMAP-Rule" id="MF_00626"/>
    </source>
</evidence>
<keyword evidence="1 4" id="KW-0645">Protease</keyword>